<dbReference type="InterPro" id="IPR020568">
    <property type="entry name" value="Ribosomal_Su5_D2-typ_SF"/>
</dbReference>
<dbReference type="GO" id="GO:0016887">
    <property type="term" value="F:ATP hydrolysis activity"/>
    <property type="evidence" value="ECO:0007669"/>
    <property type="project" value="InterPro"/>
</dbReference>
<keyword evidence="12" id="KW-1185">Reference proteome</keyword>
<dbReference type="InterPro" id="IPR003594">
    <property type="entry name" value="HATPase_dom"/>
</dbReference>
<dbReference type="EMBL" id="BNGU01000033">
    <property type="protein sequence ID" value="GHM59776.1"/>
    <property type="molecule type" value="Genomic_DNA"/>
</dbReference>
<dbReference type="SUPFAM" id="SSF55874">
    <property type="entry name" value="ATPase domain of HSP90 chaperone/DNA topoisomerase II/histidine kinase"/>
    <property type="match status" value="1"/>
</dbReference>
<dbReference type="PIRSF" id="PIRSF002583">
    <property type="entry name" value="Hsp90"/>
    <property type="match status" value="1"/>
</dbReference>
<name>A0A8J3HYA2_9RICK</name>
<feature type="binding site" evidence="9">
    <location>
        <position position="94"/>
    </location>
    <ligand>
        <name>ATP</name>
        <dbReference type="ChEBI" id="CHEBI:30616"/>
    </ligand>
</feature>
<feature type="region of interest" description="C" evidence="8">
    <location>
        <begin position="564"/>
        <end position="641"/>
    </location>
</feature>
<keyword evidence="7 8" id="KW-0143">Chaperone</keyword>
<feature type="binding site" evidence="9">
    <location>
        <position position="86"/>
    </location>
    <ligand>
        <name>ATP</name>
        <dbReference type="ChEBI" id="CHEBI:30616"/>
    </ligand>
</feature>
<feature type="binding site" evidence="9">
    <location>
        <begin position="101"/>
        <end position="102"/>
    </location>
    <ligand>
        <name>ATP</name>
        <dbReference type="ChEBI" id="CHEBI:30616"/>
    </ligand>
</feature>
<dbReference type="FunFam" id="3.30.565.10:FF:000009">
    <property type="entry name" value="Molecular chaperone HtpG"/>
    <property type="match status" value="1"/>
</dbReference>
<dbReference type="GO" id="GO:0005737">
    <property type="term" value="C:cytoplasm"/>
    <property type="evidence" value="ECO:0007669"/>
    <property type="project" value="UniProtKB-SubCell"/>
</dbReference>
<evidence type="ECO:0000256" key="4">
    <source>
        <dbReference type="ARBA" id="ARBA00022741"/>
    </source>
</evidence>
<dbReference type="SUPFAM" id="SSF54211">
    <property type="entry name" value="Ribosomal protein S5 domain 2-like"/>
    <property type="match status" value="1"/>
</dbReference>
<evidence type="ECO:0000313" key="11">
    <source>
        <dbReference type="EMBL" id="GHM59776.1"/>
    </source>
</evidence>
<accession>A0A8J3HYA2</accession>
<dbReference type="PANTHER" id="PTHR11528">
    <property type="entry name" value="HEAT SHOCK PROTEIN 90 FAMILY MEMBER"/>
    <property type="match status" value="1"/>
</dbReference>
<dbReference type="Proteomes" id="UP000637906">
    <property type="component" value="Unassembled WGS sequence"/>
</dbReference>
<organism evidence="11 12">
    <name type="scientific">Candidatus Mesenet longicola</name>
    <dbReference type="NCBI Taxonomy" id="1892558"/>
    <lineage>
        <taxon>Bacteria</taxon>
        <taxon>Pseudomonadati</taxon>
        <taxon>Pseudomonadota</taxon>
        <taxon>Alphaproteobacteria</taxon>
        <taxon>Rickettsiales</taxon>
        <taxon>Anaplasmataceae</taxon>
        <taxon>Candidatus Mesenet</taxon>
    </lineage>
</organism>
<dbReference type="PRINTS" id="PR00775">
    <property type="entry name" value="HEATSHOCK90"/>
</dbReference>
<dbReference type="SUPFAM" id="SSF110942">
    <property type="entry name" value="HSP90 C-terminal domain"/>
    <property type="match status" value="1"/>
</dbReference>
<keyword evidence="6 8" id="KW-0346">Stress response</keyword>
<evidence type="ECO:0000256" key="6">
    <source>
        <dbReference type="ARBA" id="ARBA00023016"/>
    </source>
</evidence>
<evidence type="ECO:0000313" key="12">
    <source>
        <dbReference type="Proteomes" id="UP000637906"/>
    </source>
</evidence>
<dbReference type="Gene3D" id="3.30.230.80">
    <property type="match status" value="1"/>
</dbReference>
<evidence type="ECO:0000256" key="9">
    <source>
        <dbReference type="PIRSR" id="PIRSR002583-1"/>
    </source>
</evidence>
<protein>
    <recommendedName>
        <fullName evidence="8">Chaperone protein HtpG</fullName>
    </recommendedName>
    <alternativeName>
        <fullName evidence="8">Heat shock protein HtpG</fullName>
    </alternativeName>
    <alternativeName>
        <fullName evidence="8">High temperature protein G</fullName>
    </alternativeName>
</protein>
<dbReference type="InterPro" id="IPR037196">
    <property type="entry name" value="HSP90_C"/>
</dbReference>
<gene>
    <name evidence="8 11" type="primary">htpG</name>
    <name evidence="11" type="ORF">sL5_07690</name>
</gene>
<evidence type="ECO:0000259" key="10">
    <source>
        <dbReference type="SMART" id="SM00387"/>
    </source>
</evidence>
<dbReference type="InterPro" id="IPR019805">
    <property type="entry name" value="Heat_shock_protein_90_CS"/>
</dbReference>
<dbReference type="PROSITE" id="PS00298">
    <property type="entry name" value="HSP90"/>
    <property type="match status" value="1"/>
</dbReference>
<reference evidence="11 12" key="1">
    <citation type="journal article" date="2021" name="Microb. Ecol.">
        <title>Candidatus Mesenet longicola: Novel Endosymbionts of Brontispa longissima that Induce Cytoplasmic Incompatibility.</title>
        <authorList>
            <person name="Takano S."/>
            <person name="Gotoh Y."/>
            <person name="Hayashi T."/>
        </authorList>
    </citation>
    <scope>NUCLEOTIDE SEQUENCE [LARGE SCALE GENOMIC DNA]</scope>
    <source>
        <strain evidence="11">L5</strain>
    </source>
</reference>
<dbReference type="GO" id="GO:0051082">
    <property type="term" value="F:unfolded protein binding"/>
    <property type="evidence" value="ECO:0007669"/>
    <property type="project" value="UniProtKB-UniRule"/>
</dbReference>
<comment type="subcellular location">
    <subcellularLocation>
        <location evidence="1 8">Cytoplasm</location>
    </subcellularLocation>
</comment>
<keyword evidence="4 8" id="KW-0547">Nucleotide-binding</keyword>
<dbReference type="GO" id="GO:0005524">
    <property type="term" value="F:ATP binding"/>
    <property type="evidence" value="ECO:0007669"/>
    <property type="project" value="UniProtKB-UniRule"/>
</dbReference>
<feature type="binding site" evidence="9">
    <location>
        <position position="338"/>
    </location>
    <ligand>
        <name>ATP</name>
        <dbReference type="ChEBI" id="CHEBI:30616"/>
    </ligand>
</feature>
<proteinExistence type="inferred from homology"/>
<dbReference type="Gene3D" id="3.40.50.11260">
    <property type="match status" value="1"/>
</dbReference>
<dbReference type="Pfam" id="PF00183">
    <property type="entry name" value="HSP90"/>
    <property type="match status" value="1"/>
</dbReference>
<comment type="similarity">
    <text evidence="2 8">Belongs to the heat shock protein 90 family.</text>
</comment>
<dbReference type="InterPro" id="IPR036890">
    <property type="entry name" value="HATPase_C_sf"/>
</dbReference>
<feature type="region of interest" description="A; substrate-binding" evidence="8">
    <location>
        <begin position="1"/>
        <end position="338"/>
    </location>
</feature>
<dbReference type="Gene3D" id="3.30.565.10">
    <property type="entry name" value="Histidine kinase-like ATPase, C-terminal domain"/>
    <property type="match status" value="1"/>
</dbReference>
<dbReference type="HAMAP" id="MF_00505">
    <property type="entry name" value="HSP90"/>
    <property type="match status" value="1"/>
</dbReference>
<keyword evidence="5 8" id="KW-0067">ATP-binding</keyword>
<sequence>MNGVEEKLKFDAEVGKVLNIVIHSLYTNKDIFLRELISNASDACEKLRVSSITNPDLIGSQDELKITIKVDKENHRLCITDNGIGMNKQDLIDNLGTIASSGTQKFLDAVKNNKDSNQAVELIGKFGVGFYSAFMVAAEVVVRSRKAGEKESWLWKSKGDGEFTVRGLDEQLPRGTEITLFLHPKEQKLSSEEHEFLDKFRIEHIITTYSDHIAFPIEFVDENNNSEKLNSKSAIWTRAKNEITPEEHDEFFHKVAHVGGKPWMILHNKNEGTIEFTNLLYISSIKPFDLFHPDRRCSVKLYVNKVFITEDNVEIIPRYLRFLKGVVDSPDLPLNINRETLQNNKVIGTIRQSLVKKVISALKKRADEDLSDYAKFWDNFGAVLKEGLCEAMDTDGKEKLFSVCRFYSTAANDNNTLVSIEDYIKRMKPDQDNIYYLTGNDIETIKKSPQLEGFISRGLEVLLLVDPVDDFWTNLVTEYQKYKLKSITRVDTDLEKFSVQESDEGKKDEYSDENSEEEVDSLIKYFTKVLGDSVSSVKVSKKLTSSPVCLAAGESGMDIRMERFLREQKQLNYKSAKILEINIKHPVIKGIVKSYTKDGEGSMLEDIIHLLFNQACIIEGEEIGDTSAFSDRINNIFSKVL</sequence>
<dbReference type="InterPro" id="IPR020575">
    <property type="entry name" value="Hsp90_N"/>
</dbReference>
<feature type="binding site" evidence="9">
    <location>
        <position position="39"/>
    </location>
    <ligand>
        <name>ATP</name>
        <dbReference type="ChEBI" id="CHEBI:30616"/>
    </ligand>
</feature>
<evidence type="ECO:0000256" key="3">
    <source>
        <dbReference type="ARBA" id="ARBA00022490"/>
    </source>
</evidence>
<dbReference type="GO" id="GO:0140662">
    <property type="term" value="F:ATP-dependent protein folding chaperone"/>
    <property type="evidence" value="ECO:0007669"/>
    <property type="project" value="InterPro"/>
</dbReference>
<dbReference type="InterPro" id="IPR001404">
    <property type="entry name" value="Hsp90_fam"/>
</dbReference>
<comment type="function">
    <text evidence="8">Molecular chaperone. Has ATPase activity.</text>
</comment>
<keyword evidence="3 8" id="KW-0963">Cytoplasm</keyword>
<dbReference type="Gene3D" id="1.20.120.790">
    <property type="entry name" value="Heat shock protein 90, C-terminal domain"/>
    <property type="match status" value="1"/>
</dbReference>
<comment type="caution">
    <text evidence="11">The sequence shown here is derived from an EMBL/GenBank/DDBJ whole genome shotgun (WGS) entry which is preliminary data.</text>
</comment>
<dbReference type="CDD" id="cd16927">
    <property type="entry name" value="HATPase_Hsp90-like"/>
    <property type="match status" value="1"/>
</dbReference>
<dbReference type="AlphaFoldDB" id="A0A8J3HYA2"/>
<evidence type="ECO:0000256" key="7">
    <source>
        <dbReference type="ARBA" id="ARBA00023186"/>
    </source>
</evidence>
<evidence type="ECO:0000256" key="1">
    <source>
        <dbReference type="ARBA" id="ARBA00004496"/>
    </source>
</evidence>
<feature type="domain" description="Histidine kinase/HSP90-like ATPase" evidence="10">
    <location>
        <begin position="28"/>
        <end position="186"/>
    </location>
</feature>
<dbReference type="Pfam" id="PF13589">
    <property type="entry name" value="HATPase_c_3"/>
    <property type="match status" value="1"/>
</dbReference>
<comment type="subunit">
    <text evidence="8">Homodimer.</text>
</comment>
<comment type="caution">
    <text evidence="8">Lacks conserved residue(s) required for the propagation of feature annotation.</text>
</comment>
<feature type="binding site" evidence="9">
    <location>
        <position position="81"/>
    </location>
    <ligand>
        <name>ATP</name>
        <dbReference type="ChEBI" id="CHEBI:30616"/>
    </ligand>
</feature>
<dbReference type="SMART" id="SM00387">
    <property type="entry name" value="HATPase_c"/>
    <property type="match status" value="1"/>
</dbReference>
<evidence type="ECO:0000256" key="8">
    <source>
        <dbReference type="HAMAP-Rule" id="MF_00505"/>
    </source>
</evidence>
<dbReference type="NCBIfam" id="NF003555">
    <property type="entry name" value="PRK05218.1"/>
    <property type="match status" value="1"/>
</dbReference>
<evidence type="ECO:0000256" key="2">
    <source>
        <dbReference type="ARBA" id="ARBA00008239"/>
    </source>
</evidence>
<evidence type="ECO:0000256" key="5">
    <source>
        <dbReference type="ARBA" id="ARBA00022840"/>
    </source>
</evidence>
<feature type="binding site" evidence="9">
    <location>
        <position position="176"/>
    </location>
    <ligand>
        <name>ATP</name>
        <dbReference type="ChEBI" id="CHEBI:30616"/>
    </ligand>
</feature>
<feature type="binding site" evidence="9">
    <location>
        <position position="35"/>
    </location>
    <ligand>
        <name>ATP</name>
        <dbReference type="ChEBI" id="CHEBI:30616"/>
    </ligand>
</feature>